<name>A0A401ULR1_9CLOT</name>
<organism evidence="1 2">
    <name type="scientific">Clostridium tagluense</name>
    <dbReference type="NCBI Taxonomy" id="360422"/>
    <lineage>
        <taxon>Bacteria</taxon>
        <taxon>Bacillati</taxon>
        <taxon>Bacillota</taxon>
        <taxon>Clostridia</taxon>
        <taxon>Eubacteriales</taxon>
        <taxon>Clostridiaceae</taxon>
        <taxon>Clostridium</taxon>
    </lineage>
</organism>
<reference evidence="1 2" key="1">
    <citation type="submission" date="2018-11" db="EMBL/GenBank/DDBJ databases">
        <title>Genome sequencing and assembly of Clostridium tagluense strain A121.</title>
        <authorList>
            <person name="Murakami T."/>
            <person name="Segawa T."/>
            <person name="Shcherbakova V.A."/>
            <person name="Mori H."/>
            <person name="Yoshimura Y."/>
        </authorList>
    </citation>
    <scope>NUCLEOTIDE SEQUENCE [LARGE SCALE GENOMIC DNA]</scope>
    <source>
        <strain evidence="1 2">A121</strain>
    </source>
</reference>
<dbReference type="RefSeq" id="WP_125001149.1">
    <property type="nucleotide sequence ID" value="NZ_BHYK01000010.1"/>
</dbReference>
<dbReference type="AlphaFoldDB" id="A0A401ULR1"/>
<evidence type="ECO:0000313" key="1">
    <source>
        <dbReference type="EMBL" id="GCD10465.1"/>
    </source>
</evidence>
<proteinExistence type="predicted"/>
<keyword evidence="2" id="KW-1185">Reference proteome</keyword>
<gene>
    <name evidence="1" type="ORF">Ctaglu_20880</name>
</gene>
<dbReference type="Proteomes" id="UP000287872">
    <property type="component" value="Unassembled WGS sequence"/>
</dbReference>
<comment type="caution">
    <text evidence="1">The sequence shown here is derived from an EMBL/GenBank/DDBJ whole genome shotgun (WGS) entry which is preliminary data.</text>
</comment>
<dbReference type="EMBL" id="BHYK01000010">
    <property type="protein sequence ID" value="GCD10465.1"/>
    <property type="molecule type" value="Genomic_DNA"/>
</dbReference>
<evidence type="ECO:0000313" key="2">
    <source>
        <dbReference type="Proteomes" id="UP000287872"/>
    </source>
</evidence>
<accession>A0A401ULR1</accession>
<sequence length="67" mass="7548">MEAGNTRETILMDANKEFAIALNKASDAITENGKIQLALFERMHTVECKVDNLDIKVDILIKNDIKE</sequence>
<protein>
    <submittedName>
        <fullName evidence="1">Uncharacterized protein</fullName>
    </submittedName>
</protein>